<evidence type="ECO:0000313" key="2">
    <source>
        <dbReference type="Proteomes" id="UP000245125"/>
    </source>
</evidence>
<dbReference type="EMBL" id="OUUY01000098">
    <property type="protein sequence ID" value="SPQ01351.1"/>
    <property type="molecule type" value="Genomic_DNA"/>
</dbReference>
<proteinExistence type="predicted"/>
<name>A0A2U3QIV6_9BACT</name>
<evidence type="ECO:0000313" key="1">
    <source>
        <dbReference type="EMBL" id="SPQ01351.1"/>
    </source>
</evidence>
<gene>
    <name evidence="1" type="ORF">NBG4_500025</name>
</gene>
<sequence>MMKKTRIIDKKFLEKEKKNWGQGTIVCHSWEEFEELAEKSEGGGVSPGGAADFLGVSRSYVHQLEKEGKIRAFRIVVDDEMREHMPFWLKVFTPAKAVYIIIPQKDLEKVKKEMIKRAEEKIKRLKGKK</sequence>
<organism evidence="1 2">
    <name type="scientific">Candidatus Sulfobium mesophilum</name>
    <dbReference type="NCBI Taxonomy" id="2016548"/>
    <lineage>
        <taxon>Bacteria</taxon>
        <taxon>Pseudomonadati</taxon>
        <taxon>Nitrospirota</taxon>
        <taxon>Nitrospiria</taxon>
        <taxon>Nitrospirales</taxon>
        <taxon>Nitrospiraceae</taxon>
        <taxon>Candidatus Sulfobium</taxon>
    </lineage>
</organism>
<dbReference type="Proteomes" id="UP000245125">
    <property type="component" value="Unassembled WGS sequence"/>
</dbReference>
<protein>
    <submittedName>
        <fullName evidence="1">Uncharacterized protein</fullName>
    </submittedName>
</protein>
<reference evidence="2" key="1">
    <citation type="submission" date="2018-03" db="EMBL/GenBank/DDBJ databases">
        <authorList>
            <person name="Zecchin S."/>
        </authorList>
    </citation>
    <scope>NUCLEOTIDE SEQUENCE [LARGE SCALE GENOMIC DNA]</scope>
</reference>
<keyword evidence="2" id="KW-1185">Reference proteome</keyword>
<dbReference type="AlphaFoldDB" id="A0A2U3QIV6"/>
<accession>A0A2U3QIV6</accession>